<dbReference type="SMART" id="SM00380">
    <property type="entry name" value="AP2"/>
    <property type="match status" value="1"/>
</dbReference>
<accession>A0A8J5C3V6</accession>
<dbReference type="InterPro" id="IPR001471">
    <property type="entry name" value="AP2/ERF_dom"/>
</dbReference>
<dbReference type="GO" id="GO:0003700">
    <property type="term" value="F:DNA-binding transcription factor activity"/>
    <property type="evidence" value="ECO:0007669"/>
    <property type="project" value="InterPro"/>
</dbReference>
<dbReference type="EMBL" id="JACMSC010000020">
    <property type="protein sequence ID" value="KAG6471795.1"/>
    <property type="molecule type" value="Genomic_DNA"/>
</dbReference>
<organism evidence="7 8">
    <name type="scientific">Zingiber officinale</name>
    <name type="common">Ginger</name>
    <name type="synonym">Amomum zingiber</name>
    <dbReference type="NCBI Taxonomy" id="94328"/>
    <lineage>
        <taxon>Eukaryota</taxon>
        <taxon>Viridiplantae</taxon>
        <taxon>Streptophyta</taxon>
        <taxon>Embryophyta</taxon>
        <taxon>Tracheophyta</taxon>
        <taxon>Spermatophyta</taxon>
        <taxon>Magnoliopsida</taxon>
        <taxon>Liliopsida</taxon>
        <taxon>Zingiberales</taxon>
        <taxon>Zingiberaceae</taxon>
        <taxon>Zingiber</taxon>
    </lineage>
</organism>
<evidence type="ECO:0000256" key="1">
    <source>
        <dbReference type="ARBA" id="ARBA00004123"/>
    </source>
</evidence>
<dbReference type="AlphaFoldDB" id="A0A8J5C3V6"/>
<keyword evidence="3" id="KW-0238">DNA-binding</keyword>
<reference evidence="7 8" key="1">
    <citation type="submission" date="2020-08" db="EMBL/GenBank/DDBJ databases">
        <title>Plant Genome Project.</title>
        <authorList>
            <person name="Zhang R.-G."/>
        </authorList>
    </citation>
    <scope>NUCLEOTIDE SEQUENCE [LARGE SCALE GENOMIC DNA]</scope>
    <source>
        <tissue evidence="7">Rhizome</tissue>
    </source>
</reference>
<comment type="subcellular location">
    <subcellularLocation>
        <location evidence="1">Nucleus</location>
    </subcellularLocation>
</comment>
<dbReference type="InterPro" id="IPR044808">
    <property type="entry name" value="ERF_plant"/>
</dbReference>
<evidence type="ECO:0000256" key="4">
    <source>
        <dbReference type="ARBA" id="ARBA00023163"/>
    </source>
</evidence>
<dbReference type="Proteomes" id="UP000734854">
    <property type="component" value="Unassembled WGS sequence"/>
</dbReference>
<dbReference type="Pfam" id="PF00847">
    <property type="entry name" value="AP2"/>
    <property type="match status" value="1"/>
</dbReference>
<feature type="domain" description="AP2/ERF" evidence="6">
    <location>
        <begin position="112"/>
        <end position="169"/>
    </location>
</feature>
<sequence length="374" mass="42461">MCGGAIISDLIPPAAAARRATAEYLWPGGRKKRGKHRRVELEDDFEADFEEFDDSEEDEFNYYEEGEEIDFKPFGSKSPFSLDFLEDGSTTLESRDYDRQAAKSAKRKRKNQFRGIRQRPWGKWAAEIRDPSKGVRVWLGTFNSAEEAARAYDAEARRIRGNNAKVNFPTTVDSRRQKRASKSTSARALASSMIEKRKLKESNYINHQESDFSSTIGLLEEKGLTKPDYSNPALMKQPSESCEALKFHSDEDSNSFGHPESVWINEMKTPEIISVHAPPANKGNKTELLGDDNPQKDFNNNYGLELPTETASEFKLPEDWVAFDPYVKFLQFPYIEGSDELSIDCLFGGELAQDDLNAVNLWSFDDLPLEDSVY</sequence>
<dbReference type="PANTHER" id="PTHR31190:SF142">
    <property type="entry name" value="ETHYLENE-RESPONSIVE TRANSCRIPTION FACTOR RAP2-3"/>
    <property type="match status" value="1"/>
</dbReference>
<evidence type="ECO:0000256" key="2">
    <source>
        <dbReference type="ARBA" id="ARBA00023015"/>
    </source>
</evidence>
<gene>
    <name evidence="7" type="ORF">ZIOFF_069241</name>
</gene>
<evidence type="ECO:0000259" key="6">
    <source>
        <dbReference type="PROSITE" id="PS51032"/>
    </source>
</evidence>
<dbReference type="GO" id="GO:0005634">
    <property type="term" value="C:nucleus"/>
    <property type="evidence" value="ECO:0007669"/>
    <property type="project" value="UniProtKB-SubCell"/>
</dbReference>
<dbReference type="GO" id="GO:0003677">
    <property type="term" value="F:DNA binding"/>
    <property type="evidence" value="ECO:0007669"/>
    <property type="project" value="UniProtKB-KW"/>
</dbReference>
<protein>
    <recommendedName>
        <fullName evidence="6">AP2/ERF domain-containing protein</fullName>
    </recommendedName>
</protein>
<evidence type="ECO:0000313" key="7">
    <source>
        <dbReference type="EMBL" id="KAG6471795.1"/>
    </source>
</evidence>
<dbReference type="SUPFAM" id="SSF54171">
    <property type="entry name" value="DNA-binding domain"/>
    <property type="match status" value="1"/>
</dbReference>
<dbReference type="GO" id="GO:0009873">
    <property type="term" value="P:ethylene-activated signaling pathway"/>
    <property type="evidence" value="ECO:0007669"/>
    <property type="project" value="InterPro"/>
</dbReference>
<dbReference type="PRINTS" id="PR00367">
    <property type="entry name" value="ETHRSPELEMNT"/>
</dbReference>
<comment type="caution">
    <text evidence="7">The sequence shown here is derived from an EMBL/GenBank/DDBJ whole genome shotgun (WGS) entry which is preliminary data.</text>
</comment>
<dbReference type="FunFam" id="3.30.730.10:FF:000001">
    <property type="entry name" value="Ethylene-responsive transcription factor 2"/>
    <property type="match status" value="1"/>
</dbReference>
<evidence type="ECO:0000256" key="5">
    <source>
        <dbReference type="ARBA" id="ARBA00023242"/>
    </source>
</evidence>
<dbReference type="CDD" id="cd00018">
    <property type="entry name" value="AP2"/>
    <property type="match status" value="1"/>
</dbReference>
<dbReference type="PROSITE" id="PS51032">
    <property type="entry name" value="AP2_ERF"/>
    <property type="match status" value="1"/>
</dbReference>
<evidence type="ECO:0000256" key="3">
    <source>
        <dbReference type="ARBA" id="ARBA00023125"/>
    </source>
</evidence>
<dbReference type="InterPro" id="IPR016177">
    <property type="entry name" value="DNA-bd_dom_sf"/>
</dbReference>
<dbReference type="PANTHER" id="PTHR31190">
    <property type="entry name" value="DNA-BINDING DOMAIN"/>
    <property type="match status" value="1"/>
</dbReference>
<name>A0A8J5C3V6_ZINOF</name>
<keyword evidence="8" id="KW-1185">Reference proteome</keyword>
<dbReference type="InterPro" id="IPR036955">
    <property type="entry name" value="AP2/ERF_dom_sf"/>
</dbReference>
<dbReference type="Gene3D" id="3.30.730.10">
    <property type="entry name" value="AP2/ERF domain"/>
    <property type="match status" value="1"/>
</dbReference>
<proteinExistence type="predicted"/>
<evidence type="ECO:0000313" key="8">
    <source>
        <dbReference type="Proteomes" id="UP000734854"/>
    </source>
</evidence>
<keyword evidence="2" id="KW-0805">Transcription regulation</keyword>
<keyword evidence="4" id="KW-0804">Transcription</keyword>
<keyword evidence="5" id="KW-0539">Nucleus</keyword>